<dbReference type="AlphaFoldDB" id="A0A8G2BHT9"/>
<reference evidence="1 2" key="1">
    <citation type="submission" date="2016-10" db="EMBL/GenBank/DDBJ databases">
        <authorList>
            <person name="Varghese N."/>
            <person name="Submissions S."/>
        </authorList>
    </citation>
    <scope>NUCLEOTIDE SEQUENCE [LARGE SCALE GENOMIC DNA]</scope>
    <source>
        <strain evidence="1 2">DSM 18839</strain>
    </source>
</reference>
<evidence type="ECO:0000313" key="1">
    <source>
        <dbReference type="EMBL" id="SDF51735.1"/>
    </source>
</evidence>
<dbReference type="SUPFAM" id="SSF50370">
    <property type="entry name" value="Ricin B-like lectins"/>
    <property type="match status" value="1"/>
</dbReference>
<keyword evidence="2" id="KW-1185">Reference proteome</keyword>
<comment type="caution">
    <text evidence="1">The sequence shown here is derived from an EMBL/GenBank/DDBJ whole genome shotgun (WGS) entry which is preliminary data.</text>
</comment>
<evidence type="ECO:0000313" key="2">
    <source>
        <dbReference type="Proteomes" id="UP000198615"/>
    </source>
</evidence>
<dbReference type="EMBL" id="FNBW01000004">
    <property type="protein sequence ID" value="SDF51735.1"/>
    <property type="molecule type" value="Genomic_DNA"/>
</dbReference>
<proteinExistence type="predicted"/>
<organism evidence="1 2">
    <name type="scientific">Thalassobaculum litoreum DSM 18839</name>
    <dbReference type="NCBI Taxonomy" id="1123362"/>
    <lineage>
        <taxon>Bacteria</taxon>
        <taxon>Pseudomonadati</taxon>
        <taxon>Pseudomonadota</taxon>
        <taxon>Alphaproteobacteria</taxon>
        <taxon>Rhodospirillales</taxon>
        <taxon>Thalassobaculaceae</taxon>
        <taxon>Thalassobaculum</taxon>
    </lineage>
</organism>
<protein>
    <recommendedName>
        <fullName evidence="3">Ricin B lectin domain-containing protein</fullName>
    </recommendedName>
</protein>
<dbReference type="Proteomes" id="UP000198615">
    <property type="component" value="Unassembled WGS sequence"/>
</dbReference>
<name>A0A8G2BHT9_9PROT</name>
<evidence type="ECO:0008006" key="3">
    <source>
        <dbReference type="Google" id="ProtNLM"/>
    </source>
</evidence>
<accession>A0A8G2BHT9</accession>
<dbReference type="Gene3D" id="2.80.10.50">
    <property type="match status" value="1"/>
</dbReference>
<sequence>MSLSDFSMTTGLSAALPVMLHNVFTANLVARTAEWPHNYGLCAYSGTVIGGPTRWFFLQYQENYFKITNQKANTCVIANSGGEVRAHDGGDYPDQYWSLEPVAGASNVVRILNRMYGVYLYDPNPPGTTGTLSCGPVKTANETRWNWKLLG</sequence>
<dbReference type="CDD" id="cd00161">
    <property type="entry name" value="beta-trefoil_Ricin-like"/>
    <property type="match status" value="1"/>
</dbReference>
<gene>
    <name evidence="1" type="ORF">SAMN05660686_01512</name>
</gene>
<dbReference type="InterPro" id="IPR035992">
    <property type="entry name" value="Ricin_B-like_lectins"/>
</dbReference>